<proteinExistence type="predicted"/>
<gene>
    <name evidence="1" type="ORF">KUG47_15350</name>
</gene>
<dbReference type="RefSeq" id="WP_217678838.1">
    <property type="nucleotide sequence ID" value="NZ_JAHRVA010000007.1"/>
</dbReference>
<keyword evidence="2" id="KW-1185">Reference proteome</keyword>
<organism evidence="1 2">
    <name type="scientific">Falsochrobactrum tianjinense</name>
    <dbReference type="NCBI Taxonomy" id="2706015"/>
    <lineage>
        <taxon>Bacteria</taxon>
        <taxon>Pseudomonadati</taxon>
        <taxon>Pseudomonadota</taxon>
        <taxon>Alphaproteobacteria</taxon>
        <taxon>Hyphomicrobiales</taxon>
        <taxon>Brucellaceae</taxon>
        <taxon>Falsochrobactrum</taxon>
    </lineage>
</organism>
<sequence>MEDGLLAFAFDGQQQDIDRFRNEPFWSERFGDANGEQRFRWTFFYKAVAAKILDYRADRKPLIEGPMQSRKRWRGYQTSLRPHEEMRPYNSLG</sequence>
<evidence type="ECO:0000313" key="2">
    <source>
        <dbReference type="Proteomes" id="UP000752297"/>
    </source>
</evidence>
<dbReference type="EMBL" id="JAHRVA010000007">
    <property type="protein sequence ID" value="MBV2144874.1"/>
    <property type="molecule type" value="Genomic_DNA"/>
</dbReference>
<dbReference type="AlphaFoldDB" id="A0A949PQK9"/>
<evidence type="ECO:0000313" key="1">
    <source>
        <dbReference type="EMBL" id="MBV2144874.1"/>
    </source>
</evidence>
<comment type="caution">
    <text evidence="1">The sequence shown here is derived from an EMBL/GenBank/DDBJ whole genome shotgun (WGS) entry which is preliminary data.</text>
</comment>
<protein>
    <submittedName>
        <fullName evidence="1">Uncharacterized protein</fullName>
    </submittedName>
</protein>
<reference evidence="1 2" key="1">
    <citation type="submission" date="2021-06" db="EMBL/GenBank/DDBJ databases">
        <title>Falsochrobactrum tianjin sp.nov., a new petroleum-degrading bacteria isolated from oily soils.</title>
        <authorList>
            <person name="Chen G."/>
            <person name="Chen H."/>
            <person name="Tian J."/>
            <person name="Qing J."/>
            <person name="Zhong L."/>
            <person name="Ma W."/>
            <person name="Song Y."/>
            <person name="Cui X."/>
            <person name="Yan B."/>
        </authorList>
    </citation>
    <scope>NUCLEOTIDE SEQUENCE [LARGE SCALE GENOMIC DNA]</scope>
    <source>
        <strain evidence="1 2">TDYN1</strain>
    </source>
</reference>
<accession>A0A949PQK9</accession>
<dbReference type="Proteomes" id="UP000752297">
    <property type="component" value="Unassembled WGS sequence"/>
</dbReference>
<name>A0A949PQK9_9HYPH</name>